<reference evidence="2" key="2">
    <citation type="submission" date="2023-05" db="EMBL/GenBank/DDBJ databases">
        <authorList>
            <consortium name="Lawrence Berkeley National Laboratory"/>
            <person name="Steindorff A."/>
            <person name="Hensen N."/>
            <person name="Bonometti L."/>
            <person name="Westerberg I."/>
            <person name="Brannstrom I.O."/>
            <person name="Guillou S."/>
            <person name="Cros-Aarteil S."/>
            <person name="Calhoun S."/>
            <person name="Haridas S."/>
            <person name="Kuo A."/>
            <person name="Mondo S."/>
            <person name="Pangilinan J."/>
            <person name="Riley R."/>
            <person name="Labutti K."/>
            <person name="Andreopoulos B."/>
            <person name="Lipzen A."/>
            <person name="Chen C."/>
            <person name="Yanf M."/>
            <person name="Daum C."/>
            <person name="Ng V."/>
            <person name="Clum A."/>
            <person name="Ohm R."/>
            <person name="Martin F."/>
            <person name="Silar P."/>
            <person name="Natvig D."/>
            <person name="Lalanne C."/>
            <person name="Gautier V."/>
            <person name="Ament-Velasquez S.L."/>
            <person name="Kruys A."/>
            <person name="Hutchinson M.I."/>
            <person name="Powell A.J."/>
            <person name="Barry K."/>
            <person name="Miller A.N."/>
            <person name="Grigoriev I.V."/>
            <person name="Debuchy R."/>
            <person name="Gladieux P."/>
            <person name="Thoren M.H."/>
            <person name="Johannesson H."/>
        </authorList>
    </citation>
    <scope>NUCLEOTIDE SEQUENCE</scope>
    <source>
        <strain evidence="2">CBS 532.94</strain>
    </source>
</reference>
<evidence type="ECO:0000313" key="2">
    <source>
        <dbReference type="EMBL" id="KAK4241484.1"/>
    </source>
</evidence>
<name>A0AAN7CG63_9PEZI</name>
<protein>
    <submittedName>
        <fullName evidence="2">Uncharacterized protein</fullName>
    </submittedName>
</protein>
<organism evidence="2 3">
    <name type="scientific">Achaetomium macrosporum</name>
    <dbReference type="NCBI Taxonomy" id="79813"/>
    <lineage>
        <taxon>Eukaryota</taxon>
        <taxon>Fungi</taxon>
        <taxon>Dikarya</taxon>
        <taxon>Ascomycota</taxon>
        <taxon>Pezizomycotina</taxon>
        <taxon>Sordariomycetes</taxon>
        <taxon>Sordariomycetidae</taxon>
        <taxon>Sordariales</taxon>
        <taxon>Chaetomiaceae</taxon>
        <taxon>Achaetomium</taxon>
    </lineage>
</organism>
<feature type="compositionally biased region" description="Polar residues" evidence="1">
    <location>
        <begin position="32"/>
        <end position="55"/>
    </location>
</feature>
<sequence length="197" mass="22725">MRKRTRSSLSNTVRAHHPSDASKSYQWHHRQTSSFGQSQTQIQLGQDQGGSSSPIWQRGHRLRTLTPKRQSAPNNKSQGTARNGGTFANKSIKNQVFKASKASRAPPRTSTSMDPGPTDRVRDKQQQIIDIERQERQGMVERYISMGDPREFAAFLRPFIPPVELGEWQWDDEVQRWWREDRATGRRIWGPVNKSFL</sequence>
<comment type="caution">
    <text evidence="2">The sequence shown here is derived from an EMBL/GenBank/DDBJ whole genome shotgun (WGS) entry which is preliminary data.</text>
</comment>
<gene>
    <name evidence="2" type="ORF">C8A03DRAFT_41097</name>
</gene>
<accession>A0AAN7CG63</accession>
<dbReference type="EMBL" id="MU860021">
    <property type="protein sequence ID" value="KAK4241484.1"/>
    <property type="molecule type" value="Genomic_DNA"/>
</dbReference>
<keyword evidence="3" id="KW-1185">Reference proteome</keyword>
<dbReference type="AlphaFoldDB" id="A0AAN7CG63"/>
<evidence type="ECO:0000313" key="3">
    <source>
        <dbReference type="Proteomes" id="UP001303760"/>
    </source>
</evidence>
<reference evidence="2" key="1">
    <citation type="journal article" date="2023" name="Mol. Phylogenet. Evol.">
        <title>Genome-scale phylogeny and comparative genomics of the fungal order Sordariales.</title>
        <authorList>
            <person name="Hensen N."/>
            <person name="Bonometti L."/>
            <person name="Westerberg I."/>
            <person name="Brannstrom I.O."/>
            <person name="Guillou S."/>
            <person name="Cros-Aarteil S."/>
            <person name="Calhoun S."/>
            <person name="Haridas S."/>
            <person name="Kuo A."/>
            <person name="Mondo S."/>
            <person name="Pangilinan J."/>
            <person name="Riley R."/>
            <person name="LaButti K."/>
            <person name="Andreopoulos B."/>
            <person name="Lipzen A."/>
            <person name="Chen C."/>
            <person name="Yan M."/>
            <person name="Daum C."/>
            <person name="Ng V."/>
            <person name="Clum A."/>
            <person name="Steindorff A."/>
            <person name="Ohm R.A."/>
            <person name="Martin F."/>
            <person name="Silar P."/>
            <person name="Natvig D.O."/>
            <person name="Lalanne C."/>
            <person name="Gautier V."/>
            <person name="Ament-Velasquez S.L."/>
            <person name="Kruys A."/>
            <person name="Hutchinson M.I."/>
            <person name="Powell A.J."/>
            <person name="Barry K."/>
            <person name="Miller A.N."/>
            <person name="Grigoriev I.V."/>
            <person name="Debuchy R."/>
            <person name="Gladieux P."/>
            <person name="Hiltunen Thoren M."/>
            <person name="Johannesson H."/>
        </authorList>
    </citation>
    <scope>NUCLEOTIDE SEQUENCE</scope>
    <source>
        <strain evidence="2">CBS 532.94</strain>
    </source>
</reference>
<evidence type="ECO:0000256" key="1">
    <source>
        <dbReference type="SAM" id="MobiDB-lite"/>
    </source>
</evidence>
<feature type="compositionally biased region" description="Polar residues" evidence="1">
    <location>
        <begin position="67"/>
        <end position="94"/>
    </location>
</feature>
<feature type="region of interest" description="Disordered" evidence="1">
    <location>
        <begin position="1"/>
        <end position="123"/>
    </location>
</feature>
<proteinExistence type="predicted"/>
<dbReference type="Proteomes" id="UP001303760">
    <property type="component" value="Unassembled WGS sequence"/>
</dbReference>